<dbReference type="Proteomes" id="UP001066276">
    <property type="component" value="Chromosome 2_2"/>
</dbReference>
<reference evidence="1" key="1">
    <citation type="journal article" date="2022" name="bioRxiv">
        <title>Sequencing and chromosome-scale assembly of the giantPleurodeles waltlgenome.</title>
        <authorList>
            <person name="Brown T."/>
            <person name="Elewa A."/>
            <person name="Iarovenko S."/>
            <person name="Subramanian E."/>
            <person name="Araus A.J."/>
            <person name="Petzold A."/>
            <person name="Susuki M."/>
            <person name="Suzuki K.-i.T."/>
            <person name="Hayashi T."/>
            <person name="Toyoda A."/>
            <person name="Oliveira C."/>
            <person name="Osipova E."/>
            <person name="Leigh N.D."/>
            <person name="Simon A."/>
            <person name="Yun M.H."/>
        </authorList>
    </citation>
    <scope>NUCLEOTIDE SEQUENCE</scope>
    <source>
        <strain evidence="1">20211129_DDA</strain>
        <tissue evidence="1">Liver</tissue>
    </source>
</reference>
<sequence length="56" mass="6251">DLPAVDCEGQSFKEAMNMLQLHLNPPVRVHGVILEQAYLDRISDGVKTLKTLVYSP</sequence>
<proteinExistence type="predicted"/>
<name>A0AAV7UTK9_PLEWA</name>
<evidence type="ECO:0000313" key="1">
    <source>
        <dbReference type="EMBL" id="KAJ1191729.1"/>
    </source>
</evidence>
<evidence type="ECO:0000313" key="2">
    <source>
        <dbReference type="Proteomes" id="UP001066276"/>
    </source>
</evidence>
<feature type="non-terminal residue" evidence="1">
    <location>
        <position position="56"/>
    </location>
</feature>
<protein>
    <submittedName>
        <fullName evidence="1">Uncharacterized protein</fullName>
    </submittedName>
</protein>
<comment type="caution">
    <text evidence="1">The sequence shown here is derived from an EMBL/GenBank/DDBJ whole genome shotgun (WGS) entry which is preliminary data.</text>
</comment>
<accession>A0AAV7UTK9</accession>
<dbReference type="AlphaFoldDB" id="A0AAV7UTK9"/>
<feature type="non-terminal residue" evidence="1">
    <location>
        <position position="1"/>
    </location>
</feature>
<organism evidence="1 2">
    <name type="scientific">Pleurodeles waltl</name>
    <name type="common">Iberian ribbed newt</name>
    <dbReference type="NCBI Taxonomy" id="8319"/>
    <lineage>
        <taxon>Eukaryota</taxon>
        <taxon>Metazoa</taxon>
        <taxon>Chordata</taxon>
        <taxon>Craniata</taxon>
        <taxon>Vertebrata</taxon>
        <taxon>Euteleostomi</taxon>
        <taxon>Amphibia</taxon>
        <taxon>Batrachia</taxon>
        <taxon>Caudata</taxon>
        <taxon>Salamandroidea</taxon>
        <taxon>Salamandridae</taxon>
        <taxon>Pleurodelinae</taxon>
        <taxon>Pleurodeles</taxon>
    </lineage>
</organism>
<gene>
    <name evidence="1" type="ORF">NDU88_001045</name>
</gene>
<dbReference type="EMBL" id="JANPWB010000004">
    <property type="protein sequence ID" value="KAJ1191729.1"/>
    <property type="molecule type" value="Genomic_DNA"/>
</dbReference>
<keyword evidence="2" id="KW-1185">Reference proteome</keyword>